<geneLocation type="plasmid" evidence="1">
    <name>pGTC2</name>
</geneLocation>
<name>A0A1W6QWX4_ENTFL</name>
<keyword evidence="1" id="KW-0614">Plasmid</keyword>
<dbReference type="AlphaFoldDB" id="A0A1W6QWX4"/>
<dbReference type="EMBL" id="KY270848">
    <property type="protein sequence ID" value="ARO45634.1"/>
    <property type="molecule type" value="Genomic_DNA"/>
</dbReference>
<protein>
    <submittedName>
        <fullName evidence="1">Uncharacterized protein</fullName>
    </submittedName>
</protein>
<sequence>MHEETTSTAFQEYLLRKMAEKQAAPLTDYNRGAAAMLLEMHDVYQQLLNNQSVTPSEPDEE</sequence>
<evidence type="ECO:0000313" key="1">
    <source>
        <dbReference type="EMBL" id="ARO45634.1"/>
    </source>
</evidence>
<organism evidence="1">
    <name type="scientific">Enterococcus faecalis</name>
    <name type="common">Streptococcus faecalis</name>
    <dbReference type="NCBI Taxonomy" id="1351"/>
    <lineage>
        <taxon>Bacteria</taxon>
        <taxon>Bacillati</taxon>
        <taxon>Bacillota</taxon>
        <taxon>Bacilli</taxon>
        <taxon>Lactobacillales</taxon>
        <taxon>Enterococcaceae</taxon>
        <taxon>Enterococcus</taxon>
    </lineage>
</organism>
<dbReference type="RefSeq" id="WP_343442487.1">
    <property type="nucleotide sequence ID" value="NZ_JBCNVY010000019.1"/>
</dbReference>
<reference evidence="1" key="1">
    <citation type="submission" date="2016-11" db="EMBL/GenBank/DDBJ databases">
        <title>Characterization of a Plasmid Isolated from Enterococcus faecalis found in the Fecal Material of a Blue Whale.</title>
        <authorList>
            <person name="McLaughlin R."/>
        </authorList>
    </citation>
    <scope>NUCLEOTIDE SEQUENCE</scope>
    <source>
        <strain evidence="1">2</strain>
        <plasmid evidence="1">pGTC2</plasmid>
    </source>
</reference>
<accession>A0A1W6QWX4</accession>
<proteinExistence type="predicted"/>